<dbReference type="AlphaFoldDB" id="A0A9P1D353"/>
<reference evidence="4" key="2">
    <citation type="submission" date="2024-04" db="EMBL/GenBank/DDBJ databases">
        <authorList>
            <person name="Chen Y."/>
            <person name="Shah S."/>
            <person name="Dougan E. K."/>
            <person name="Thang M."/>
            <person name="Chan C."/>
        </authorList>
    </citation>
    <scope>NUCLEOTIDE SEQUENCE [LARGE SCALE GENOMIC DNA]</scope>
</reference>
<name>A0A9P1D353_9DINO</name>
<feature type="region of interest" description="Disordered" evidence="1">
    <location>
        <begin position="96"/>
        <end position="115"/>
    </location>
</feature>
<dbReference type="EMBL" id="CAMXCT010002831">
    <property type="protein sequence ID" value="CAI4000722.1"/>
    <property type="molecule type" value="Genomic_DNA"/>
</dbReference>
<evidence type="ECO:0000313" key="3">
    <source>
        <dbReference type="EMBL" id="CAI4002130.1"/>
    </source>
</evidence>
<accession>A0A9P1D353</accession>
<gene>
    <name evidence="2" type="ORF">C1SCF055_LOCUS26824</name>
    <name evidence="3" type="ORF">C1SCF055_LOCUS28102</name>
</gene>
<dbReference type="Proteomes" id="UP001152797">
    <property type="component" value="Unassembled WGS sequence"/>
</dbReference>
<comment type="caution">
    <text evidence="3">The sequence shown here is derived from an EMBL/GenBank/DDBJ whole genome shotgun (WGS) entry which is preliminary data.</text>
</comment>
<evidence type="ECO:0000313" key="5">
    <source>
        <dbReference type="Proteomes" id="UP001152797"/>
    </source>
</evidence>
<evidence type="ECO:0000313" key="4">
    <source>
        <dbReference type="EMBL" id="CAL1154097.1"/>
    </source>
</evidence>
<organism evidence="3">
    <name type="scientific">Cladocopium goreaui</name>
    <dbReference type="NCBI Taxonomy" id="2562237"/>
    <lineage>
        <taxon>Eukaryota</taxon>
        <taxon>Sar</taxon>
        <taxon>Alveolata</taxon>
        <taxon>Dinophyceae</taxon>
        <taxon>Suessiales</taxon>
        <taxon>Symbiodiniaceae</taxon>
        <taxon>Cladocopium</taxon>
    </lineage>
</organism>
<dbReference type="EMBL" id="CAMXCT020002831">
    <property type="protein sequence ID" value="CAL1154097.1"/>
    <property type="molecule type" value="Genomic_DNA"/>
</dbReference>
<evidence type="ECO:0000256" key="1">
    <source>
        <dbReference type="SAM" id="MobiDB-lite"/>
    </source>
</evidence>
<dbReference type="EMBL" id="CAMXCT010003046">
    <property type="protein sequence ID" value="CAI4002130.1"/>
    <property type="molecule type" value="Genomic_DNA"/>
</dbReference>
<keyword evidence="5" id="KW-1185">Reference proteome</keyword>
<evidence type="ECO:0000313" key="2">
    <source>
        <dbReference type="EMBL" id="CAI4000722.1"/>
    </source>
</evidence>
<feature type="compositionally biased region" description="Polar residues" evidence="1">
    <location>
        <begin position="96"/>
        <end position="106"/>
    </location>
</feature>
<feature type="non-terminal residue" evidence="3">
    <location>
        <position position="177"/>
    </location>
</feature>
<protein>
    <submittedName>
        <fullName evidence="3">Uncharacterized protein</fullName>
    </submittedName>
</protein>
<feature type="non-terminal residue" evidence="3">
    <location>
        <position position="1"/>
    </location>
</feature>
<reference evidence="3" key="1">
    <citation type="submission" date="2022-10" db="EMBL/GenBank/DDBJ databases">
        <authorList>
            <person name="Chen Y."/>
            <person name="Dougan E. K."/>
            <person name="Chan C."/>
            <person name="Rhodes N."/>
            <person name="Thang M."/>
        </authorList>
    </citation>
    <scope>NUCLEOTIDE SEQUENCE</scope>
</reference>
<dbReference type="EMBL" id="CAMXCT020003046">
    <property type="protein sequence ID" value="CAL1155505.1"/>
    <property type="molecule type" value="Genomic_DNA"/>
</dbReference>
<dbReference type="EMBL" id="CAMXCT030003046">
    <property type="protein sequence ID" value="CAL4789442.1"/>
    <property type="molecule type" value="Genomic_DNA"/>
</dbReference>
<dbReference type="EMBL" id="CAMXCT030002831">
    <property type="protein sequence ID" value="CAL4788034.1"/>
    <property type="molecule type" value="Genomic_DNA"/>
</dbReference>
<proteinExistence type="predicted"/>
<sequence length="177" mass="19366">GAPASCEGHLKRYILGGDMAARVLLEKWLSGPPPKPTGIASVASEDCRQSHCEVGQKVLQNEPHRHFQWTKACDLFNQWLHGRFIPWQLENCCHQRQPSGASPASPVSQDSQMDSLQLQVSMEDQIASSLGPTQDATRVAAASPVSQDSYDVFNLDASQDRYPTLALLLDLVNNAIA</sequence>